<keyword evidence="11" id="KW-1185">Reference proteome</keyword>
<proteinExistence type="inferred from homology"/>
<evidence type="ECO:0000256" key="6">
    <source>
        <dbReference type="ARBA" id="ARBA00023136"/>
    </source>
</evidence>
<evidence type="ECO:0000256" key="1">
    <source>
        <dbReference type="ARBA" id="ARBA00004184"/>
    </source>
</evidence>
<dbReference type="AlphaFoldDB" id="A0A0C3H8M0"/>
<dbReference type="PANTHER" id="PTHR13355">
    <property type="entry name" value="GLUCOSAMINE 6-PHOSPHATE N-ACETYLTRANSFERASE"/>
    <property type="match status" value="1"/>
</dbReference>
<dbReference type="InterPro" id="IPR000182">
    <property type="entry name" value="GNAT_dom"/>
</dbReference>
<evidence type="ECO:0000256" key="3">
    <source>
        <dbReference type="ARBA" id="ARBA00011738"/>
    </source>
</evidence>
<sequence length="177" mass="19697">MSSSEVSFPPSLISPTIAASFPDSYTIRPLERSDYAKGFLNCLKVLSDVGEVTEEQFNERYDWMNQHGKGVHYHVVIEHESRIVGTGALIVERKFIHNLGIIGHIEEIAIASDQQGKKLGLKLMQALGSIAVNVGCYKTTLGTSDANEPFYVKCGYKKSGRVMSQYYEEPKSAYERG</sequence>
<evidence type="ECO:0000256" key="7">
    <source>
        <dbReference type="ARBA" id="ARBA00023315"/>
    </source>
</evidence>
<feature type="domain" description="N-acetyltransferase" evidence="9">
    <location>
        <begin position="25"/>
        <end position="174"/>
    </location>
</feature>
<dbReference type="SUPFAM" id="SSF55729">
    <property type="entry name" value="Acyl-CoA N-acyltransferases (Nat)"/>
    <property type="match status" value="1"/>
</dbReference>
<dbReference type="FunCoup" id="A0A0C3H8M0">
    <property type="interactions" value="470"/>
</dbReference>
<protein>
    <recommendedName>
        <fullName evidence="8">Glucosamine 6-phosphate N-acetyltransferase</fullName>
        <ecNumber evidence="8">2.3.1.4</ecNumber>
    </recommendedName>
</protein>
<dbReference type="UniPathway" id="UPA00113">
    <property type="reaction ID" value="UER00529"/>
</dbReference>
<evidence type="ECO:0000256" key="5">
    <source>
        <dbReference type="ARBA" id="ARBA00022824"/>
    </source>
</evidence>
<evidence type="ECO:0000259" key="9">
    <source>
        <dbReference type="PROSITE" id="PS51186"/>
    </source>
</evidence>
<reference evidence="11" key="2">
    <citation type="submission" date="2015-01" db="EMBL/GenBank/DDBJ databases">
        <title>Evolutionary Origins and Diversification of the Mycorrhizal Mutualists.</title>
        <authorList>
            <consortium name="DOE Joint Genome Institute"/>
            <consortium name="Mycorrhizal Genomics Consortium"/>
            <person name="Kohler A."/>
            <person name="Kuo A."/>
            <person name="Nagy L.G."/>
            <person name="Floudas D."/>
            <person name="Copeland A."/>
            <person name="Barry K.W."/>
            <person name="Cichocki N."/>
            <person name="Veneault-Fourrey C."/>
            <person name="LaButti K."/>
            <person name="Lindquist E.A."/>
            <person name="Lipzen A."/>
            <person name="Lundell T."/>
            <person name="Morin E."/>
            <person name="Murat C."/>
            <person name="Riley R."/>
            <person name="Ohm R."/>
            <person name="Sun H."/>
            <person name="Tunlid A."/>
            <person name="Henrissat B."/>
            <person name="Grigoriev I.V."/>
            <person name="Hibbett D.S."/>
            <person name="Martin F."/>
        </authorList>
    </citation>
    <scope>NUCLEOTIDE SEQUENCE [LARGE SCALE GENOMIC DNA]</scope>
    <source>
        <strain evidence="11">Zn</strain>
    </source>
</reference>
<comment type="pathway">
    <text evidence="8">Nucleotide-sugar biosynthesis; UDP-N-acetyl-alpha-D-glucosamine biosynthesis; N-acetyl-alpha-D-glucosamine 1-phosphate from alpha-D-glucosamine 6-phosphate (route I): step 1/2.</text>
</comment>
<reference evidence="10 11" key="1">
    <citation type="submission" date="2014-04" db="EMBL/GenBank/DDBJ databases">
        <authorList>
            <consortium name="DOE Joint Genome Institute"/>
            <person name="Kuo A."/>
            <person name="Martino E."/>
            <person name="Perotto S."/>
            <person name="Kohler A."/>
            <person name="Nagy L.G."/>
            <person name="Floudas D."/>
            <person name="Copeland A."/>
            <person name="Barry K.W."/>
            <person name="Cichocki N."/>
            <person name="Veneault-Fourrey C."/>
            <person name="LaButti K."/>
            <person name="Lindquist E.A."/>
            <person name="Lipzen A."/>
            <person name="Lundell T."/>
            <person name="Morin E."/>
            <person name="Murat C."/>
            <person name="Sun H."/>
            <person name="Tunlid A."/>
            <person name="Henrissat B."/>
            <person name="Grigoriev I.V."/>
            <person name="Hibbett D.S."/>
            <person name="Martin F."/>
            <person name="Nordberg H.P."/>
            <person name="Cantor M.N."/>
            <person name="Hua S.X."/>
        </authorList>
    </citation>
    <scope>NUCLEOTIDE SEQUENCE [LARGE SCALE GENOMIC DNA]</scope>
    <source>
        <strain evidence="10 11">Zn</strain>
    </source>
</reference>
<evidence type="ECO:0000256" key="4">
    <source>
        <dbReference type="ARBA" id="ARBA00022679"/>
    </source>
</evidence>
<evidence type="ECO:0000256" key="2">
    <source>
        <dbReference type="ARBA" id="ARBA00004586"/>
    </source>
</evidence>
<dbReference type="PANTHER" id="PTHR13355:SF11">
    <property type="entry name" value="GLUCOSAMINE 6-PHOSPHATE N-ACETYLTRANSFERASE"/>
    <property type="match status" value="1"/>
</dbReference>
<keyword evidence="6" id="KW-0472">Membrane</keyword>
<dbReference type="EMBL" id="KN832880">
    <property type="protein sequence ID" value="KIM98711.1"/>
    <property type="molecule type" value="Genomic_DNA"/>
</dbReference>
<keyword evidence="4 8" id="KW-0808">Transferase</keyword>
<dbReference type="PROSITE" id="PS51186">
    <property type="entry name" value="GNAT"/>
    <property type="match status" value="1"/>
</dbReference>
<gene>
    <name evidence="10" type="ORF">OIDMADRAFT_105143</name>
</gene>
<dbReference type="InterPro" id="IPR016181">
    <property type="entry name" value="Acyl_CoA_acyltransferase"/>
</dbReference>
<comment type="similarity">
    <text evidence="8">Belongs to the acetyltransferase family. GNA1 subfamily.</text>
</comment>
<name>A0A0C3H8M0_OIDMZ</name>
<dbReference type="FunFam" id="3.40.630.30:FF:000048">
    <property type="entry name" value="Glucosamine 6-phosphate N-acetyltransferase"/>
    <property type="match status" value="1"/>
</dbReference>
<evidence type="ECO:0000313" key="10">
    <source>
        <dbReference type="EMBL" id="KIM98711.1"/>
    </source>
</evidence>
<organism evidence="10 11">
    <name type="scientific">Oidiodendron maius (strain Zn)</name>
    <dbReference type="NCBI Taxonomy" id="913774"/>
    <lineage>
        <taxon>Eukaryota</taxon>
        <taxon>Fungi</taxon>
        <taxon>Dikarya</taxon>
        <taxon>Ascomycota</taxon>
        <taxon>Pezizomycotina</taxon>
        <taxon>Leotiomycetes</taxon>
        <taxon>Leotiomycetes incertae sedis</taxon>
        <taxon>Myxotrichaceae</taxon>
        <taxon>Oidiodendron</taxon>
    </lineage>
</organism>
<dbReference type="HOGENOM" id="CLU_072095_0_1_1"/>
<dbReference type="EC" id="2.3.1.4" evidence="8"/>
<comment type="subunit">
    <text evidence="3">Homodimer.</text>
</comment>
<keyword evidence="7 8" id="KW-0012">Acyltransferase</keyword>
<dbReference type="InParanoid" id="A0A0C3H8M0"/>
<dbReference type="OrthoDB" id="10039976at2759"/>
<accession>A0A0C3H8M0</accession>
<comment type="subcellular location">
    <subcellularLocation>
        <location evidence="1">Endomembrane system</location>
        <topology evidence="1">Peripheral membrane protein</topology>
    </subcellularLocation>
    <subcellularLocation>
        <location evidence="2">Endoplasmic reticulum membrane</location>
    </subcellularLocation>
</comment>
<dbReference type="GO" id="GO:0005789">
    <property type="term" value="C:endoplasmic reticulum membrane"/>
    <property type="evidence" value="ECO:0007669"/>
    <property type="project" value="UniProtKB-SubCell"/>
</dbReference>
<dbReference type="Gene3D" id="3.40.630.30">
    <property type="match status" value="1"/>
</dbReference>
<dbReference type="Proteomes" id="UP000054321">
    <property type="component" value="Unassembled WGS sequence"/>
</dbReference>
<dbReference type="GO" id="GO:0006048">
    <property type="term" value="P:UDP-N-acetylglucosamine biosynthetic process"/>
    <property type="evidence" value="ECO:0007669"/>
    <property type="project" value="UniProtKB-UniRule"/>
</dbReference>
<evidence type="ECO:0000256" key="8">
    <source>
        <dbReference type="RuleBase" id="RU365086"/>
    </source>
</evidence>
<dbReference type="GO" id="GO:0004343">
    <property type="term" value="F:glucosamine 6-phosphate N-acetyltransferase activity"/>
    <property type="evidence" value="ECO:0007669"/>
    <property type="project" value="UniProtKB-UniRule"/>
</dbReference>
<dbReference type="Pfam" id="PF00583">
    <property type="entry name" value="Acetyltransf_1"/>
    <property type="match status" value="1"/>
</dbReference>
<evidence type="ECO:0000313" key="11">
    <source>
        <dbReference type="Proteomes" id="UP000054321"/>
    </source>
</evidence>
<comment type="catalytic activity">
    <reaction evidence="8">
        <text>D-glucosamine 6-phosphate + acetyl-CoA = N-acetyl-D-glucosamine 6-phosphate + CoA + H(+)</text>
        <dbReference type="Rhea" id="RHEA:10292"/>
        <dbReference type="ChEBI" id="CHEBI:15378"/>
        <dbReference type="ChEBI" id="CHEBI:57287"/>
        <dbReference type="ChEBI" id="CHEBI:57288"/>
        <dbReference type="ChEBI" id="CHEBI:57513"/>
        <dbReference type="ChEBI" id="CHEBI:58725"/>
        <dbReference type="EC" id="2.3.1.4"/>
    </reaction>
</comment>
<keyword evidence="5" id="KW-0256">Endoplasmic reticulum</keyword>
<dbReference type="CDD" id="cd04301">
    <property type="entry name" value="NAT_SF"/>
    <property type="match status" value="1"/>
</dbReference>
<dbReference type="STRING" id="913774.A0A0C3H8M0"/>
<dbReference type="InterPro" id="IPR039143">
    <property type="entry name" value="GNPNAT1-like"/>
</dbReference>